<dbReference type="Proteomes" id="UP000198734">
    <property type="component" value="Unassembled WGS sequence"/>
</dbReference>
<evidence type="ECO:0000313" key="2">
    <source>
        <dbReference type="EMBL" id="SFQ02864.1"/>
    </source>
</evidence>
<keyword evidence="3" id="KW-1185">Reference proteome</keyword>
<accession>A0A1I5V5P7</accession>
<organism evidence="2 3">
    <name type="scientific">Psychrobacillus psychrotolerans</name>
    <dbReference type="NCBI Taxonomy" id="126156"/>
    <lineage>
        <taxon>Bacteria</taxon>
        <taxon>Bacillati</taxon>
        <taxon>Bacillota</taxon>
        <taxon>Bacilli</taxon>
        <taxon>Bacillales</taxon>
        <taxon>Bacillaceae</taxon>
        <taxon>Psychrobacillus</taxon>
    </lineage>
</organism>
<keyword evidence="1" id="KW-0812">Transmembrane</keyword>
<gene>
    <name evidence="2" type="ORF">SAMN05421670_0683</name>
</gene>
<protein>
    <recommendedName>
        <fullName evidence="4">PH domain-containing protein</fullName>
    </recommendedName>
</protein>
<reference evidence="3" key="1">
    <citation type="submission" date="2016-10" db="EMBL/GenBank/DDBJ databases">
        <authorList>
            <person name="Varghese N."/>
            <person name="Submissions S."/>
        </authorList>
    </citation>
    <scope>NUCLEOTIDE SEQUENCE [LARGE SCALE GENOMIC DNA]</scope>
    <source>
        <strain evidence="3">DSM 11706</strain>
    </source>
</reference>
<proteinExistence type="predicted"/>
<dbReference type="AlphaFoldDB" id="A0A1I5V5P7"/>
<keyword evidence="1" id="KW-0472">Membrane</keyword>
<feature type="transmembrane region" description="Helical" evidence="1">
    <location>
        <begin position="12"/>
        <end position="28"/>
    </location>
</feature>
<evidence type="ECO:0000313" key="3">
    <source>
        <dbReference type="Proteomes" id="UP000198734"/>
    </source>
</evidence>
<dbReference type="STRING" id="126156.SAMN05421670_0683"/>
<name>A0A1I5V5P7_9BACI</name>
<keyword evidence="1" id="KW-1133">Transmembrane helix</keyword>
<dbReference type="OrthoDB" id="2427324at2"/>
<evidence type="ECO:0000256" key="1">
    <source>
        <dbReference type="SAM" id="Phobius"/>
    </source>
</evidence>
<dbReference type="RefSeq" id="WP_093534190.1">
    <property type="nucleotide sequence ID" value="NZ_FOXU01000001.1"/>
</dbReference>
<dbReference type="EMBL" id="FOXU01000001">
    <property type="protein sequence ID" value="SFQ02864.1"/>
    <property type="molecule type" value="Genomic_DNA"/>
</dbReference>
<feature type="transmembrane region" description="Helical" evidence="1">
    <location>
        <begin position="34"/>
        <end position="56"/>
    </location>
</feature>
<evidence type="ECO:0008006" key="4">
    <source>
        <dbReference type="Google" id="ProtNLM"/>
    </source>
</evidence>
<sequence>MVYKLVTAKSPIFLVLAYGMFFFFLSIGESGVSIFWSIFLLLFGVISFFIKTEFIINQDNLNYQTMIFRFTVFQRNLSPTDINKVVFKRYGWATKGATLKLHKGFNIRIVQFTPNNVTAQLEKFAINNNISITKSKDYLLLERREKYR</sequence>